<evidence type="ECO:0000313" key="2">
    <source>
        <dbReference type="Proteomes" id="UP000007800"/>
    </source>
</evidence>
<evidence type="ECO:0000313" key="1">
    <source>
        <dbReference type="EMBL" id="EER03986.1"/>
    </source>
</evidence>
<accession>C5LH15</accession>
<dbReference type="OrthoDB" id="423634at2759"/>
<keyword evidence="2" id="KW-1185">Reference proteome</keyword>
<protein>
    <submittedName>
        <fullName evidence="1">Uncharacterized protein</fullName>
    </submittedName>
</protein>
<reference evidence="1 2" key="1">
    <citation type="submission" date="2008-07" db="EMBL/GenBank/DDBJ databases">
        <authorList>
            <person name="El-Sayed N."/>
            <person name="Caler E."/>
            <person name="Inman J."/>
            <person name="Amedeo P."/>
            <person name="Hass B."/>
            <person name="Wortman J."/>
        </authorList>
    </citation>
    <scope>NUCLEOTIDE SEQUENCE [LARGE SCALE GENOMIC DNA]</scope>
    <source>
        <strain evidence="2">ATCC 50983 / TXsc</strain>
    </source>
</reference>
<dbReference type="RefSeq" id="XP_002772170.1">
    <property type="nucleotide sequence ID" value="XM_002772124.1"/>
</dbReference>
<dbReference type="EMBL" id="GG682003">
    <property type="protein sequence ID" value="EER03986.1"/>
    <property type="molecule type" value="Genomic_DNA"/>
</dbReference>
<proteinExistence type="predicted"/>
<dbReference type="AlphaFoldDB" id="C5LH15"/>
<dbReference type="InParanoid" id="C5LH15"/>
<sequence>METLTEALVQNAISGMRGGGLLPERVGPREVARVLCPGIIPSGALDDAAVEANLILAIRLLARTKGAGETATQTVIPLARVCSEPLSSRPLELSSRVKRLLPPVHRRDLAGAISALQIGVYVQDTDIVEALMKTVHGSVRLTERDLAVAHFCVLKFATTKSREILDTLRGLCSVEVDRTGEFIAEFLIALDLTHSLAVTKLLSMLDEEVVNLKGRAPMLEYADYLPAGASVAHLLLVCFDRGIGGVCEVLPHVMARWQAQLALQQLDLGPVDVQCLDLVGTAPLLRCLQPLRLTMGVGEGTSCLVDEMMKYGARRSFAIMAMYRHLGRRVRAQPRAGCRCKVCSQWLALPLDIEPLIWANLARIAQGDDDEVNRAEWIKYDRSQQLNELLVYRDEDVDDDQTVLMKMEMLIDEGADPNIPLEGSRKVDMARHAIGYFL</sequence>
<dbReference type="Proteomes" id="UP000007800">
    <property type="component" value="Unassembled WGS sequence"/>
</dbReference>
<dbReference type="GeneID" id="9044895"/>
<organism evidence="2">
    <name type="scientific">Perkinsus marinus (strain ATCC 50983 / TXsc)</name>
    <dbReference type="NCBI Taxonomy" id="423536"/>
    <lineage>
        <taxon>Eukaryota</taxon>
        <taxon>Sar</taxon>
        <taxon>Alveolata</taxon>
        <taxon>Perkinsozoa</taxon>
        <taxon>Perkinsea</taxon>
        <taxon>Perkinsida</taxon>
        <taxon>Perkinsidae</taxon>
        <taxon>Perkinsus</taxon>
    </lineage>
</organism>
<name>C5LH15_PERM5</name>
<gene>
    <name evidence="1" type="ORF">Pmar_PMAR024854</name>
</gene>